<organism evidence="2 3">
    <name type="scientific">Hypsizygus marmoreus</name>
    <name type="common">White beech mushroom</name>
    <name type="synonym">Agaricus marmoreus</name>
    <dbReference type="NCBI Taxonomy" id="39966"/>
    <lineage>
        <taxon>Eukaryota</taxon>
        <taxon>Fungi</taxon>
        <taxon>Dikarya</taxon>
        <taxon>Basidiomycota</taxon>
        <taxon>Agaricomycotina</taxon>
        <taxon>Agaricomycetes</taxon>
        <taxon>Agaricomycetidae</taxon>
        <taxon>Agaricales</taxon>
        <taxon>Tricholomatineae</taxon>
        <taxon>Lyophyllaceae</taxon>
        <taxon>Hypsizygus</taxon>
    </lineage>
</organism>
<dbReference type="Proteomes" id="UP000076154">
    <property type="component" value="Unassembled WGS sequence"/>
</dbReference>
<dbReference type="OrthoDB" id="3227715at2759"/>
<dbReference type="EMBL" id="LUEZ02000054">
    <property type="protein sequence ID" value="RDB21601.1"/>
    <property type="molecule type" value="Genomic_DNA"/>
</dbReference>
<feature type="region of interest" description="Disordered" evidence="1">
    <location>
        <begin position="1"/>
        <end position="21"/>
    </location>
</feature>
<keyword evidence="3" id="KW-1185">Reference proteome</keyword>
<dbReference type="AlphaFoldDB" id="A0A369JHD9"/>
<accession>A0A369JHD9</accession>
<name>A0A369JHD9_HYPMA</name>
<reference evidence="2" key="1">
    <citation type="submission" date="2018-04" db="EMBL/GenBank/DDBJ databases">
        <title>Whole genome sequencing of Hypsizygus marmoreus.</title>
        <authorList>
            <person name="Choi I.-G."/>
            <person name="Min B."/>
            <person name="Kim J.-G."/>
            <person name="Kim S."/>
            <person name="Oh Y.-L."/>
            <person name="Kong W.-S."/>
            <person name="Park H."/>
            <person name="Jeong J."/>
            <person name="Song E.-S."/>
        </authorList>
    </citation>
    <scope>NUCLEOTIDE SEQUENCE [LARGE SCALE GENOMIC DNA]</scope>
    <source>
        <strain evidence="2">51987-8</strain>
    </source>
</reference>
<evidence type="ECO:0000256" key="1">
    <source>
        <dbReference type="SAM" id="MobiDB-lite"/>
    </source>
</evidence>
<dbReference type="InParanoid" id="A0A369JHD9"/>
<protein>
    <submittedName>
        <fullName evidence="2">Uncharacterized protein</fullName>
    </submittedName>
</protein>
<dbReference type="STRING" id="39966.A0A369JHD9"/>
<evidence type="ECO:0000313" key="3">
    <source>
        <dbReference type="Proteomes" id="UP000076154"/>
    </source>
</evidence>
<gene>
    <name evidence="2" type="ORF">Hypma_011204</name>
</gene>
<proteinExistence type="predicted"/>
<comment type="caution">
    <text evidence="2">The sequence shown here is derived from an EMBL/GenBank/DDBJ whole genome shotgun (WGS) entry which is preliminary data.</text>
</comment>
<evidence type="ECO:0000313" key="2">
    <source>
        <dbReference type="EMBL" id="RDB21601.1"/>
    </source>
</evidence>
<sequence length="147" mass="16120">MDYASPVVRAPSPASTIGTVYGEDETSFSDSEQALDHYAFAAKCTERIGLGLPRREEQLANMDPLLTRLPNGSPEERLLYEQVVASLRAAVRSLEENEIVEQKMLKSSQAPLEQPPSTTDIDSLMRSLMVAPGPQIWSGSSPMSQPR</sequence>